<dbReference type="FunFam" id="3.30.60.30:FF:000040">
    <property type="entry name" value="Agrin, putative"/>
    <property type="match status" value="1"/>
</dbReference>
<reference evidence="17" key="1">
    <citation type="submission" date="2021-05" db="EMBL/GenBank/DDBJ databases">
        <authorList>
            <person name="Alioto T."/>
            <person name="Alioto T."/>
            <person name="Gomez Garrido J."/>
        </authorList>
    </citation>
    <scope>NUCLEOTIDE SEQUENCE</scope>
</reference>
<dbReference type="FunFam" id="3.30.60.30:FF:000024">
    <property type="entry name" value="Transmembrane agrin"/>
    <property type="match status" value="2"/>
</dbReference>
<feature type="disulfide bond" evidence="10">
    <location>
        <begin position="36"/>
        <end position="53"/>
    </location>
</feature>
<dbReference type="Pfam" id="PF00008">
    <property type="entry name" value="EGF"/>
    <property type="match status" value="1"/>
</dbReference>
<dbReference type="SUPFAM" id="SSF100895">
    <property type="entry name" value="Kazal-type serine protease inhibitors"/>
    <property type="match status" value="6"/>
</dbReference>
<sequence length="1045" mass="114999">MKTCLHLVQLFFILDLLNACYIFPPELTNPCTENSCQYGAKCIPSEEGTSYKCECPEKCPSYGDHIGSRPVCGSNGVDYKDLCELKRASCSTKTNFTIKYHGKCDPCDEVTCTEPEICRLSSSRNPECVCGETCSLEFNPVCGSDGKTYSNECALRQESCKHGRSLRIIYRGKCESGENPCGNTRCGYGEQCHVNHMGVADCLCPSECPLIVRPVCGSDNVTYDSMCHLIQTACVRKQKILLTHHGPCGDAGPCFPNPCRNDAHCVVRHGKPVCKCPICSSEYNPVCGSDGISYENECKLNLEACSHARQISVLYIGLCTSPTSSIVLQLPPNNKAIETNSLENNVLSNFSNRQQVCHGIRCDFDATCELGSDGSPRCVCIFDCLKEMQSPVCGSDLKIYPSFCALKMEACQKQVELRLRPLDLCQGMEVKPCNGEPPVFNLQTGVELDCGSGPNREDCPSDSYCHITQNFARCCRKDSGIYLKSCLDSWYGCCPDNKTLAQGLDNAGCPSTCGCNKLGSTEDACIDDTEQCKCKQGVGGIKCDRCEPGYWGLSRISSNAPDFDGCLKCGCSQFGSVREDCEQMTGRCVCKPGVKGSKCTECLDPNKKLGPNGCMPDDITTPMADSCRDKECYFGAKCVLENGEPTCECIMSCPKDEDSTQTVCGNDGQTFASECHLNLYACRYQKDVTVQYNGACKANEIQGTDWPVKPYSLGWTAFDKYTRSDSENKIHYSKSTRHIFELTEAHEIGLFSTPFFFTELPMPQLLGDLCMSDTDCRISHSYCQSGACVCDLQHYPSKDRQRCESPQVRLEESPCLSQPCQNGATCQDEEDGLFECICSVEYTGYLCHTKASPKLYDTPAFNGSSFIVMKTLKAYNKLSIEIEFKTNRNDGVLLYNQQNIDGTGDFVSLAIVNGFVEFRFNLGNGIVILTSPQRVAHTRYHRIIAKRYHRDGLLQLDSAEAIGGQSQGTLKALDLSDKAYVGSVPDAVLKVYENIGTSAGFDGCIRKFKIGRHIVKLHTGLDSMVETTQHVEECKLQPFPTSANN</sequence>
<dbReference type="SMART" id="SM00280">
    <property type="entry name" value="KAZAL"/>
    <property type="match status" value="6"/>
</dbReference>
<keyword evidence="6" id="KW-0175">Coiled coil</keyword>
<feature type="disulfide bond" evidence="11">
    <location>
        <begin position="515"/>
        <end position="532"/>
    </location>
</feature>
<dbReference type="PROSITE" id="PS51465">
    <property type="entry name" value="KAZAL_2"/>
    <property type="match status" value="6"/>
</dbReference>
<feature type="domain" description="Kazal-like" evidence="16">
    <location>
        <begin position="268"/>
        <end position="321"/>
    </location>
</feature>
<dbReference type="FunFam" id="2.10.25.10:FF:000135">
    <property type="entry name" value="Laminin subunit beta 4"/>
    <property type="match status" value="1"/>
</dbReference>
<organism evidence="17">
    <name type="scientific">Cacopsylla melanoneura</name>
    <dbReference type="NCBI Taxonomy" id="428564"/>
    <lineage>
        <taxon>Eukaryota</taxon>
        <taxon>Metazoa</taxon>
        <taxon>Ecdysozoa</taxon>
        <taxon>Arthropoda</taxon>
        <taxon>Hexapoda</taxon>
        <taxon>Insecta</taxon>
        <taxon>Pterygota</taxon>
        <taxon>Neoptera</taxon>
        <taxon>Paraneoptera</taxon>
        <taxon>Hemiptera</taxon>
        <taxon>Sternorrhyncha</taxon>
        <taxon>Psylloidea</taxon>
        <taxon>Psyllidae</taxon>
        <taxon>Psyllinae</taxon>
        <taxon>Cacopsylla</taxon>
    </lineage>
</organism>
<dbReference type="SMART" id="SM00181">
    <property type="entry name" value="EGF"/>
    <property type="match status" value="4"/>
</dbReference>
<feature type="domain" description="Laminin G" evidence="13">
    <location>
        <begin position="856"/>
        <end position="1034"/>
    </location>
</feature>
<feature type="domain" description="Kazal-like" evidence="16">
    <location>
        <begin position="122"/>
        <end position="176"/>
    </location>
</feature>
<protein>
    <submittedName>
        <fullName evidence="17">Agrin</fullName>
    </submittedName>
</protein>
<evidence type="ECO:0000256" key="8">
    <source>
        <dbReference type="ARBA" id="ARBA00023180"/>
    </source>
</evidence>
<dbReference type="Gene3D" id="2.10.25.10">
    <property type="entry name" value="Laminin"/>
    <property type="match status" value="3"/>
</dbReference>
<dbReference type="PANTHER" id="PTHR10913">
    <property type="entry name" value="FOLLISTATIN-RELATED"/>
    <property type="match status" value="1"/>
</dbReference>
<dbReference type="GO" id="GO:0005576">
    <property type="term" value="C:extracellular region"/>
    <property type="evidence" value="ECO:0007669"/>
    <property type="project" value="TreeGrafter"/>
</dbReference>
<dbReference type="InterPro" id="IPR050653">
    <property type="entry name" value="Prot_Inhib_GrowthFact_Antg"/>
</dbReference>
<dbReference type="CDD" id="cd00104">
    <property type="entry name" value="KAZAL_FS"/>
    <property type="match status" value="3"/>
</dbReference>
<dbReference type="InterPro" id="IPR036058">
    <property type="entry name" value="Kazal_dom_sf"/>
</dbReference>
<evidence type="ECO:0000256" key="11">
    <source>
        <dbReference type="PROSITE-ProRule" id="PRU00460"/>
    </source>
</evidence>
<dbReference type="GO" id="GO:0048513">
    <property type="term" value="P:animal organ development"/>
    <property type="evidence" value="ECO:0007669"/>
    <property type="project" value="UniProtKB-ARBA"/>
</dbReference>
<feature type="domain" description="Laminin EGF-like" evidence="15">
    <location>
        <begin position="569"/>
        <end position="616"/>
    </location>
</feature>
<feature type="disulfide bond" evidence="11">
    <location>
        <begin position="534"/>
        <end position="543"/>
    </location>
</feature>
<dbReference type="PROSITE" id="PS50026">
    <property type="entry name" value="EGF_3"/>
    <property type="match status" value="2"/>
</dbReference>
<dbReference type="SMART" id="SM00274">
    <property type="entry name" value="FOLN"/>
    <property type="match status" value="6"/>
</dbReference>
<feature type="disulfide bond" evidence="10">
    <location>
        <begin position="838"/>
        <end position="847"/>
    </location>
</feature>
<dbReference type="PANTHER" id="PTHR10913:SF78">
    <property type="entry name" value="AGRIN"/>
    <property type="match status" value="1"/>
</dbReference>
<accession>A0A8D8PVJ9</accession>
<evidence type="ECO:0000313" key="17">
    <source>
        <dbReference type="EMBL" id="CAG6615670.1"/>
    </source>
</evidence>
<keyword evidence="9 11" id="KW-0424">Laminin EGF-like domain</keyword>
<dbReference type="Pfam" id="PF00054">
    <property type="entry name" value="Laminin_G_1"/>
    <property type="match status" value="1"/>
</dbReference>
<dbReference type="PROSITE" id="PS00022">
    <property type="entry name" value="EGF_1"/>
    <property type="match status" value="1"/>
</dbReference>
<dbReference type="GO" id="GO:0030154">
    <property type="term" value="P:cell differentiation"/>
    <property type="evidence" value="ECO:0007669"/>
    <property type="project" value="UniProtKB-KW"/>
</dbReference>
<keyword evidence="7 10" id="KW-1015">Disulfide bond</keyword>
<keyword evidence="10" id="KW-0245">EGF-like domain</keyword>
<comment type="subcellular location">
    <subcellularLocation>
        <location evidence="1">Secreted</location>
        <location evidence="1">Extracellular space</location>
        <location evidence="1">Extracellular matrix</location>
    </subcellularLocation>
</comment>
<dbReference type="InterPro" id="IPR002049">
    <property type="entry name" value="LE_dom"/>
</dbReference>
<dbReference type="AlphaFoldDB" id="A0A8D8PVJ9"/>
<dbReference type="Gene3D" id="3.30.60.30">
    <property type="match status" value="6"/>
</dbReference>
<dbReference type="CDD" id="cd00055">
    <property type="entry name" value="EGF_Lam"/>
    <property type="match status" value="2"/>
</dbReference>
<dbReference type="SMART" id="SM00282">
    <property type="entry name" value="LamG"/>
    <property type="match status" value="1"/>
</dbReference>
<evidence type="ECO:0000256" key="7">
    <source>
        <dbReference type="ARBA" id="ARBA00023157"/>
    </source>
</evidence>
<keyword evidence="12" id="KW-0732">Signal</keyword>
<feature type="disulfide bond" evidence="11">
    <location>
        <begin position="569"/>
        <end position="581"/>
    </location>
</feature>
<dbReference type="PROSITE" id="PS50025">
    <property type="entry name" value="LAM_G_DOMAIN"/>
    <property type="match status" value="1"/>
</dbReference>
<feature type="signal peptide" evidence="12">
    <location>
        <begin position="1"/>
        <end position="19"/>
    </location>
</feature>
<feature type="disulfide bond" evidence="11">
    <location>
        <begin position="513"/>
        <end position="525"/>
    </location>
</feature>
<keyword evidence="5" id="KW-0221">Differentiation</keyword>
<evidence type="ECO:0000256" key="3">
    <source>
        <dbReference type="ARBA" id="ARBA00022530"/>
    </source>
</evidence>
<dbReference type="Gene3D" id="2.60.120.200">
    <property type="match status" value="1"/>
</dbReference>
<dbReference type="InterPro" id="IPR002350">
    <property type="entry name" value="Kazal_dom"/>
</dbReference>
<name>A0A8D8PVJ9_9HEMI</name>
<feature type="domain" description="Kazal-like" evidence="16">
    <location>
        <begin position="379"/>
        <end position="427"/>
    </location>
</feature>
<comment type="caution">
    <text evidence="10">Lacks conserved residue(s) required for the propagation of feature annotation.</text>
</comment>
<evidence type="ECO:0000256" key="6">
    <source>
        <dbReference type="ARBA" id="ARBA00023054"/>
    </source>
</evidence>
<feature type="domain" description="Kazal-like" evidence="16">
    <location>
        <begin position="648"/>
        <end position="698"/>
    </location>
</feature>
<keyword evidence="4" id="KW-0677">Repeat</keyword>
<dbReference type="Pfam" id="PF07648">
    <property type="entry name" value="Kazal_2"/>
    <property type="match status" value="6"/>
</dbReference>
<evidence type="ECO:0000256" key="5">
    <source>
        <dbReference type="ARBA" id="ARBA00022782"/>
    </source>
</evidence>
<feature type="disulfide bond" evidence="11">
    <location>
        <begin position="590"/>
        <end position="599"/>
    </location>
</feature>
<dbReference type="InterPro" id="IPR003645">
    <property type="entry name" value="Fol_N"/>
</dbReference>
<evidence type="ECO:0000256" key="2">
    <source>
        <dbReference type="ARBA" id="ARBA00022525"/>
    </source>
</evidence>
<dbReference type="PROSITE" id="PS50027">
    <property type="entry name" value="EGF_LAM_2"/>
    <property type="match status" value="2"/>
</dbReference>
<dbReference type="Pfam" id="PF00053">
    <property type="entry name" value="EGF_laminin"/>
    <property type="match status" value="2"/>
</dbReference>
<dbReference type="FunFam" id="2.10.25.10:FF:000134">
    <property type="entry name" value="Transmembrane agrin"/>
    <property type="match status" value="1"/>
</dbReference>
<dbReference type="EMBL" id="HBUF01033519">
    <property type="protein sequence ID" value="CAG6615670.1"/>
    <property type="molecule type" value="Transcribed_RNA"/>
</dbReference>
<evidence type="ECO:0000259" key="14">
    <source>
        <dbReference type="PROSITE" id="PS50026"/>
    </source>
</evidence>
<dbReference type="InterPro" id="IPR001791">
    <property type="entry name" value="Laminin_G"/>
</dbReference>
<evidence type="ECO:0000256" key="1">
    <source>
        <dbReference type="ARBA" id="ARBA00004498"/>
    </source>
</evidence>
<dbReference type="PRINTS" id="PR00011">
    <property type="entry name" value="EGFLAMININ"/>
</dbReference>
<dbReference type="PROSITE" id="PS01248">
    <property type="entry name" value="EGF_LAM_1"/>
    <property type="match status" value="1"/>
</dbReference>
<keyword evidence="8" id="KW-0325">Glycoprotein</keyword>
<feature type="domain" description="Laminin EGF-like" evidence="15">
    <location>
        <begin position="513"/>
        <end position="568"/>
    </location>
</feature>
<evidence type="ECO:0000256" key="10">
    <source>
        <dbReference type="PROSITE-ProRule" id="PRU00076"/>
    </source>
</evidence>
<proteinExistence type="predicted"/>
<evidence type="ECO:0000259" key="13">
    <source>
        <dbReference type="PROSITE" id="PS50025"/>
    </source>
</evidence>
<evidence type="ECO:0000259" key="16">
    <source>
        <dbReference type="PROSITE" id="PS51465"/>
    </source>
</evidence>
<feature type="domain" description="Kazal-like" evidence="16">
    <location>
        <begin position="47"/>
        <end position="106"/>
    </location>
</feature>
<evidence type="ECO:0000256" key="12">
    <source>
        <dbReference type="SAM" id="SignalP"/>
    </source>
</evidence>
<evidence type="ECO:0000259" key="15">
    <source>
        <dbReference type="PROSITE" id="PS50027"/>
    </source>
</evidence>
<dbReference type="GO" id="GO:0048731">
    <property type="term" value="P:system development"/>
    <property type="evidence" value="ECO:0007669"/>
    <property type="project" value="UniProtKB-ARBA"/>
</dbReference>
<feature type="disulfide bond" evidence="11">
    <location>
        <begin position="571"/>
        <end position="588"/>
    </location>
</feature>
<dbReference type="SUPFAM" id="SSF57196">
    <property type="entry name" value="EGF/Laminin"/>
    <property type="match status" value="2"/>
</dbReference>
<feature type="domain" description="EGF-like" evidence="14">
    <location>
        <begin position="811"/>
        <end position="848"/>
    </location>
</feature>
<dbReference type="InterPro" id="IPR013320">
    <property type="entry name" value="ConA-like_dom_sf"/>
</dbReference>
<dbReference type="SMART" id="SM00180">
    <property type="entry name" value="EGF_Lam"/>
    <property type="match status" value="2"/>
</dbReference>
<feature type="domain" description="Kazal-like" evidence="16">
    <location>
        <begin position="196"/>
        <end position="250"/>
    </location>
</feature>
<dbReference type="InterPro" id="IPR000742">
    <property type="entry name" value="EGF"/>
</dbReference>
<dbReference type="CDD" id="cd00110">
    <property type="entry name" value="LamG"/>
    <property type="match status" value="1"/>
</dbReference>
<evidence type="ECO:0000256" key="4">
    <source>
        <dbReference type="ARBA" id="ARBA00022737"/>
    </source>
</evidence>
<feature type="domain" description="EGF-like" evidence="14">
    <location>
        <begin position="27"/>
        <end position="60"/>
    </location>
</feature>
<keyword evidence="2" id="KW-0964">Secreted</keyword>
<feature type="chain" id="PRO_5034122139" evidence="12">
    <location>
        <begin position="20"/>
        <end position="1045"/>
    </location>
</feature>
<evidence type="ECO:0000256" key="9">
    <source>
        <dbReference type="ARBA" id="ARBA00023292"/>
    </source>
</evidence>
<dbReference type="SUPFAM" id="SSF49899">
    <property type="entry name" value="Concanavalin A-like lectins/glucanases"/>
    <property type="match status" value="1"/>
</dbReference>
<keyword evidence="3" id="KW-0272">Extracellular matrix</keyword>